<dbReference type="Proteomes" id="UP000801492">
    <property type="component" value="Unassembled WGS sequence"/>
</dbReference>
<accession>A0A8K0CPP2</accession>
<proteinExistence type="predicted"/>
<dbReference type="OrthoDB" id="6629284at2759"/>
<dbReference type="EMBL" id="VTPC01073000">
    <property type="protein sequence ID" value="KAF2888881.1"/>
    <property type="molecule type" value="Genomic_DNA"/>
</dbReference>
<comment type="caution">
    <text evidence="1">The sequence shown here is derived from an EMBL/GenBank/DDBJ whole genome shotgun (WGS) entry which is preliminary data.</text>
</comment>
<sequence>MIIDHCPREEFEKDRVKFQEDRYWLVQGSDETCNEWYAGIKRLPIDCKFADTTAVLEDKFVSDLRLGPVLNKIVEGLVTDNLKSIVDSTVAKETAIKAASNSNNWVKKEKIT</sequence>
<evidence type="ECO:0000313" key="1">
    <source>
        <dbReference type="EMBL" id="KAF2888881.1"/>
    </source>
</evidence>
<organism evidence="1 2">
    <name type="scientific">Ignelater luminosus</name>
    <name type="common">Cucubano</name>
    <name type="synonym">Pyrophorus luminosus</name>
    <dbReference type="NCBI Taxonomy" id="2038154"/>
    <lineage>
        <taxon>Eukaryota</taxon>
        <taxon>Metazoa</taxon>
        <taxon>Ecdysozoa</taxon>
        <taxon>Arthropoda</taxon>
        <taxon>Hexapoda</taxon>
        <taxon>Insecta</taxon>
        <taxon>Pterygota</taxon>
        <taxon>Neoptera</taxon>
        <taxon>Endopterygota</taxon>
        <taxon>Coleoptera</taxon>
        <taxon>Polyphaga</taxon>
        <taxon>Elateriformia</taxon>
        <taxon>Elateroidea</taxon>
        <taxon>Elateridae</taxon>
        <taxon>Agrypninae</taxon>
        <taxon>Pyrophorini</taxon>
        <taxon>Ignelater</taxon>
    </lineage>
</organism>
<gene>
    <name evidence="1" type="ORF">ILUMI_17293</name>
</gene>
<dbReference type="AlphaFoldDB" id="A0A8K0CPP2"/>
<name>A0A8K0CPP2_IGNLU</name>
<evidence type="ECO:0000313" key="2">
    <source>
        <dbReference type="Proteomes" id="UP000801492"/>
    </source>
</evidence>
<reference evidence="1" key="1">
    <citation type="submission" date="2019-08" db="EMBL/GenBank/DDBJ databases">
        <title>The genome of the North American firefly Photinus pyralis.</title>
        <authorList>
            <consortium name="Photinus pyralis genome working group"/>
            <person name="Fallon T.R."/>
            <person name="Sander Lower S.E."/>
            <person name="Weng J.-K."/>
        </authorList>
    </citation>
    <scope>NUCLEOTIDE SEQUENCE</scope>
    <source>
        <strain evidence="1">TRF0915ILg1</strain>
        <tissue evidence="1">Whole body</tissue>
    </source>
</reference>
<protein>
    <submittedName>
        <fullName evidence="1">Uncharacterized protein</fullName>
    </submittedName>
</protein>
<keyword evidence="2" id="KW-1185">Reference proteome</keyword>